<comment type="similarity">
    <text evidence="2 7">Belongs to the purine-cytosine permease (2.A.39) family.</text>
</comment>
<evidence type="ECO:0000256" key="7">
    <source>
        <dbReference type="PIRNR" id="PIRNR002744"/>
    </source>
</evidence>
<dbReference type="GeneID" id="303298056"/>
<dbReference type="InterPro" id="IPR001248">
    <property type="entry name" value="Pur-cyt_permease"/>
</dbReference>
<keyword evidence="6 7" id="KW-0472">Membrane</keyword>
<dbReference type="EMBL" id="JBHSLN010000024">
    <property type="protein sequence ID" value="MFC5298018.1"/>
    <property type="molecule type" value="Genomic_DNA"/>
</dbReference>
<reference evidence="11" key="1">
    <citation type="journal article" date="2019" name="Int. J. Syst. Evol. Microbiol.">
        <title>The Global Catalogue of Microorganisms (GCM) 10K type strain sequencing project: providing services to taxonomists for standard genome sequencing and annotation.</title>
        <authorList>
            <consortium name="The Broad Institute Genomics Platform"/>
            <consortium name="The Broad Institute Genome Sequencing Center for Infectious Disease"/>
            <person name="Wu L."/>
            <person name="Ma J."/>
        </authorList>
    </citation>
    <scope>NUCLEOTIDE SEQUENCE [LARGE SCALE GENOMIC DNA]</scope>
    <source>
        <strain evidence="11">CGMCC 1.16455</strain>
    </source>
</reference>
<evidence type="ECO:0000256" key="1">
    <source>
        <dbReference type="ARBA" id="ARBA00004141"/>
    </source>
</evidence>
<comment type="subcellular location">
    <subcellularLocation>
        <location evidence="1">Membrane</location>
        <topology evidence="1">Multi-pass membrane protein</topology>
    </subcellularLocation>
</comment>
<keyword evidence="11" id="KW-1185">Reference proteome</keyword>
<feature type="transmembrane region" description="Helical" evidence="9">
    <location>
        <begin position="87"/>
        <end position="110"/>
    </location>
</feature>
<evidence type="ECO:0000256" key="4">
    <source>
        <dbReference type="ARBA" id="ARBA00022692"/>
    </source>
</evidence>
<comment type="caution">
    <text evidence="10">The sequence shown here is derived from an EMBL/GenBank/DDBJ whole genome shotgun (WGS) entry which is preliminary data.</text>
</comment>
<gene>
    <name evidence="10" type="ORF">ACFPK8_10900</name>
</gene>
<feature type="transmembrane region" description="Helical" evidence="9">
    <location>
        <begin position="390"/>
        <end position="410"/>
    </location>
</feature>
<feature type="transmembrane region" description="Helical" evidence="9">
    <location>
        <begin position="234"/>
        <end position="254"/>
    </location>
</feature>
<dbReference type="Proteomes" id="UP001595937">
    <property type="component" value="Unassembled WGS sequence"/>
</dbReference>
<evidence type="ECO:0000313" key="10">
    <source>
        <dbReference type="EMBL" id="MFC5298018.1"/>
    </source>
</evidence>
<accession>A0ABW0FGZ2</accession>
<dbReference type="InterPro" id="IPR026030">
    <property type="entry name" value="Pur-cyt_permease_Fcy2/21/22"/>
</dbReference>
<feature type="transmembrane region" description="Helical" evidence="9">
    <location>
        <begin position="60"/>
        <end position="81"/>
    </location>
</feature>
<evidence type="ECO:0000256" key="9">
    <source>
        <dbReference type="SAM" id="Phobius"/>
    </source>
</evidence>
<protein>
    <submittedName>
        <fullName evidence="10">Purine-cytosine permease family protein</fullName>
    </submittedName>
</protein>
<feature type="transmembrane region" description="Helical" evidence="9">
    <location>
        <begin position="175"/>
        <end position="195"/>
    </location>
</feature>
<proteinExistence type="inferred from homology"/>
<feature type="transmembrane region" description="Helical" evidence="9">
    <location>
        <begin position="274"/>
        <end position="297"/>
    </location>
</feature>
<keyword evidence="3 7" id="KW-0813">Transport</keyword>
<organism evidence="10 11">
    <name type="scientific">Brachybacterium tyrofermentans</name>
    <dbReference type="NCBI Taxonomy" id="47848"/>
    <lineage>
        <taxon>Bacteria</taxon>
        <taxon>Bacillati</taxon>
        <taxon>Actinomycetota</taxon>
        <taxon>Actinomycetes</taxon>
        <taxon>Micrococcales</taxon>
        <taxon>Dermabacteraceae</taxon>
        <taxon>Brachybacterium</taxon>
    </lineage>
</organism>
<dbReference type="Gene3D" id="1.10.4160.10">
    <property type="entry name" value="Hydantoin permease"/>
    <property type="match status" value="1"/>
</dbReference>
<feature type="region of interest" description="Disordered" evidence="8">
    <location>
        <begin position="1"/>
        <end position="35"/>
    </location>
</feature>
<dbReference type="RefSeq" id="WP_343924969.1">
    <property type="nucleotide sequence ID" value="NZ_BAAAIR010000043.1"/>
</dbReference>
<feature type="transmembrane region" description="Helical" evidence="9">
    <location>
        <begin position="489"/>
        <end position="510"/>
    </location>
</feature>
<feature type="transmembrane region" description="Helical" evidence="9">
    <location>
        <begin position="430"/>
        <end position="450"/>
    </location>
</feature>
<keyword evidence="4 9" id="KW-0812">Transmembrane</keyword>
<name>A0ABW0FGZ2_9MICO</name>
<evidence type="ECO:0000256" key="3">
    <source>
        <dbReference type="ARBA" id="ARBA00022448"/>
    </source>
</evidence>
<dbReference type="PANTHER" id="PTHR31806:SF1">
    <property type="entry name" value="PURINE-CYTOSINE PERMEASE FCY2-RELATED"/>
    <property type="match status" value="1"/>
</dbReference>
<feature type="transmembrane region" description="Helical" evidence="9">
    <location>
        <begin position="362"/>
        <end position="384"/>
    </location>
</feature>
<evidence type="ECO:0000256" key="5">
    <source>
        <dbReference type="ARBA" id="ARBA00022989"/>
    </source>
</evidence>
<dbReference type="PANTHER" id="PTHR31806">
    <property type="entry name" value="PURINE-CYTOSINE PERMEASE FCY2-RELATED"/>
    <property type="match status" value="1"/>
</dbReference>
<dbReference type="PIRSF" id="PIRSF002744">
    <property type="entry name" value="Pur-cyt_permease"/>
    <property type="match status" value="1"/>
</dbReference>
<dbReference type="Pfam" id="PF02133">
    <property type="entry name" value="Transp_cyt_pur"/>
    <property type="match status" value="1"/>
</dbReference>
<feature type="transmembrane region" description="Helical" evidence="9">
    <location>
        <begin position="317"/>
        <end position="350"/>
    </location>
</feature>
<feature type="compositionally biased region" description="Low complexity" evidence="8">
    <location>
        <begin position="8"/>
        <end position="34"/>
    </location>
</feature>
<sequence>MTSPDSTASPDGPASSDGSGSSGDPGSPASPAPVGGAGVIETTGIEIIAESERTAKPRDLVWPWFAANVSVFGMSYGSYLLGFSISFVQATIVAVIGIVISFALCGLVAIAGKRGSAPTMVLSRAAFGVHGQKVPGIVSWLTSIGWETSLAISAVLATATVFDVLGLASGQAVTVIAAILIAALIVTASVLGYHTIMKLQSILTWATGAMTILFMILTIPHIDLAAVLSAPSGSPQAMIGALVMVMTGFGLGWINIAADWSRYQKRTTSDGSIVLWNTVGGAAAPVVLVIFGLLLAGSDEGLAGAIEGDPIGALVTILPLWALIPFWIIAVLTLVSGAVLGIYSSGLTLISLGIRIPRPAAAAVDGVILTAGTIWVAFFATSFIGPFQSFLITLGVPIAAWAGILIADILSRRANYDEKALFDPAGRYGAVDWTSVITMAVASVLGWGLVVNSFAEAAPWNNWQGYLLEPLGLGTFVDDPAGAYWDGNWAYSNIGVLLALVLGFVVTWFARRGKIRRQEQR</sequence>
<evidence type="ECO:0000256" key="6">
    <source>
        <dbReference type="ARBA" id="ARBA00023136"/>
    </source>
</evidence>
<keyword evidence="5 9" id="KW-1133">Transmembrane helix</keyword>
<evidence type="ECO:0000256" key="8">
    <source>
        <dbReference type="SAM" id="MobiDB-lite"/>
    </source>
</evidence>
<feature type="transmembrane region" description="Helical" evidence="9">
    <location>
        <begin position="202"/>
        <end position="222"/>
    </location>
</feature>
<evidence type="ECO:0000313" key="11">
    <source>
        <dbReference type="Proteomes" id="UP001595937"/>
    </source>
</evidence>
<evidence type="ECO:0000256" key="2">
    <source>
        <dbReference type="ARBA" id="ARBA00008974"/>
    </source>
</evidence>